<gene>
    <name evidence="1" type="ORF">RHMOL_Rhmol09G0009000</name>
</gene>
<organism evidence="1 2">
    <name type="scientific">Rhododendron molle</name>
    <name type="common">Chinese azalea</name>
    <name type="synonym">Azalea mollis</name>
    <dbReference type="NCBI Taxonomy" id="49168"/>
    <lineage>
        <taxon>Eukaryota</taxon>
        <taxon>Viridiplantae</taxon>
        <taxon>Streptophyta</taxon>
        <taxon>Embryophyta</taxon>
        <taxon>Tracheophyta</taxon>
        <taxon>Spermatophyta</taxon>
        <taxon>Magnoliopsida</taxon>
        <taxon>eudicotyledons</taxon>
        <taxon>Gunneridae</taxon>
        <taxon>Pentapetalae</taxon>
        <taxon>asterids</taxon>
        <taxon>Ericales</taxon>
        <taxon>Ericaceae</taxon>
        <taxon>Ericoideae</taxon>
        <taxon>Rhodoreae</taxon>
        <taxon>Rhododendron</taxon>
    </lineage>
</organism>
<proteinExistence type="predicted"/>
<sequence>MLSSEARFDLFVFGVVNLADNSPGLHTDEQVASEAGGITQGIGADVVPVPIDGKLQTCVFLDTPGHEAFGAMRARGARVTDIAIIVVAADDDIRPQTNEAIAHAKAAGVPIVIAINKIDRDGANPDRVMDELGSIGLMPENWGGDVPVVQGVGILLSGLYGTVNGSSMSVENAGLLALTRVGSRRVVQISAGFMIFFFITHADEVNSGFEGEIDCSFPRGGRH</sequence>
<evidence type="ECO:0000313" key="1">
    <source>
        <dbReference type="EMBL" id="KAI8537247.1"/>
    </source>
</evidence>
<keyword evidence="2" id="KW-1185">Reference proteome</keyword>
<dbReference type="EMBL" id="CM046396">
    <property type="protein sequence ID" value="KAI8537247.1"/>
    <property type="molecule type" value="Genomic_DNA"/>
</dbReference>
<evidence type="ECO:0000313" key="2">
    <source>
        <dbReference type="Proteomes" id="UP001062846"/>
    </source>
</evidence>
<name>A0ACC0M8I4_RHOML</name>
<reference evidence="1" key="1">
    <citation type="submission" date="2022-02" db="EMBL/GenBank/DDBJ databases">
        <title>Plant Genome Project.</title>
        <authorList>
            <person name="Zhang R.-G."/>
        </authorList>
    </citation>
    <scope>NUCLEOTIDE SEQUENCE</scope>
    <source>
        <strain evidence="1">AT1</strain>
    </source>
</reference>
<protein>
    <submittedName>
        <fullName evidence="1">Uncharacterized protein</fullName>
    </submittedName>
</protein>
<comment type="caution">
    <text evidence="1">The sequence shown here is derived from an EMBL/GenBank/DDBJ whole genome shotgun (WGS) entry which is preliminary data.</text>
</comment>
<dbReference type="Proteomes" id="UP001062846">
    <property type="component" value="Chromosome 9"/>
</dbReference>
<accession>A0ACC0M8I4</accession>